<evidence type="ECO:0000313" key="3">
    <source>
        <dbReference type="EMBL" id="PON32041.1"/>
    </source>
</evidence>
<keyword evidence="2" id="KW-0472">Membrane</keyword>
<dbReference type="AlphaFoldDB" id="A0A2P5A683"/>
<evidence type="ECO:0000313" key="4">
    <source>
        <dbReference type="Proteomes" id="UP000237105"/>
    </source>
</evidence>
<dbReference type="Proteomes" id="UP000237105">
    <property type="component" value="Unassembled WGS sequence"/>
</dbReference>
<dbReference type="InterPro" id="IPR044647">
    <property type="entry name" value="RTNLB17/18/21"/>
</dbReference>
<sequence>MDSTPPYHQNRSEPRSRTKSASRLAQSEDLPHLSIGLIDSSPKRTLSPSTLSLKSPSPIPLQELLVLSPSPLRRSKTCLAHRLEMADEPVEPVGSRRRCKSRTSQLGLLGCASPRNVRRSRRRSEMEVREEKDLGLVEETGKPRKRRHSVRPKMEKLSLVPSVPSSSFSRKTDEEDQGSLDRIGQVISDLVMWRDVAKSSLWFGFGSLFFLSSCFAQGVSFW</sequence>
<evidence type="ECO:0000256" key="2">
    <source>
        <dbReference type="SAM" id="Phobius"/>
    </source>
</evidence>
<keyword evidence="2" id="KW-0812">Transmembrane</keyword>
<evidence type="ECO:0000256" key="1">
    <source>
        <dbReference type="SAM" id="MobiDB-lite"/>
    </source>
</evidence>
<gene>
    <name evidence="3" type="ORF">PanWU01x14_364770</name>
</gene>
<keyword evidence="2" id="KW-1133">Transmembrane helix</keyword>
<feature type="transmembrane region" description="Helical" evidence="2">
    <location>
        <begin position="201"/>
        <end position="221"/>
    </location>
</feature>
<feature type="compositionally biased region" description="Basic and acidic residues" evidence="1">
    <location>
        <begin position="123"/>
        <end position="142"/>
    </location>
</feature>
<dbReference type="PANTHER" id="PTHR46626:SF2">
    <property type="entry name" value="RETICULON-LIKE PROTEIN B17"/>
    <property type="match status" value="1"/>
</dbReference>
<reference evidence="4" key="1">
    <citation type="submission" date="2016-06" db="EMBL/GenBank/DDBJ databases">
        <title>Parallel loss of symbiosis genes in relatives of nitrogen-fixing non-legume Parasponia.</title>
        <authorList>
            <person name="Van Velzen R."/>
            <person name="Holmer R."/>
            <person name="Bu F."/>
            <person name="Rutten L."/>
            <person name="Van Zeijl A."/>
            <person name="Liu W."/>
            <person name="Santuari L."/>
            <person name="Cao Q."/>
            <person name="Sharma T."/>
            <person name="Shen D."/>
            <person name="Roswanjaya Y."/>
            <person name="Wardhani T."/>
            <person name="Kalhor M.S."/>
            <person name="Jansen J."/>
            <person name="Van den Hoogen J."/>
            <person name="Gungor B."/>
            <person name="Hartog M."/>
            <person name="Hontelez J."/>
            <person name="Verver J."/>
            <person name="Yang W.-C."/>
            <person name="Schijlen E."/>
            <person name="Repin R."/>
            <person name="Schilthuizen M."/>
            <person name="Schranz E."/>
            <person name="Heidstra R."/>
            <person name="Miyata K."/>
            <person name="Fedorova E."/>
            <person name="Kohlen W."/>
            <person name="Bisseling T."/>
            <person name="Smit S."/>
            <person name="Geurts R."/>
        </authorList>
    </citation>
    <scope>NUCLEOTIDE SEQUENCE [LARGE SCALE GENOMIC DNA]</scope>
    <source>
        <strain evidence="4">cv. WU1-14</strain>
    </source>
</reference>
<proteinExistence type="predicted"/>
<feature type="compositionally biased region" description="Low complexity" evidence="1">
    <location>
        <begin position="157"/>
        <end position="167"/>
    </location>
</feature>
<evidence type="ECO:0008006" key="5">
    <source>
        <dbReference type="Google" id="ProtNLM"/>
    </source>
</evidence>
<feature type="region of interest" description="Disordered" evidence="1">
    <location>
        <begin position="116"/>
        <end position="176"/>
    </location>
</feature>
<dbReference type="PANTHER" id="PTHR46626">
    <property type="entry name" value="RETICULON-LIKE PROTEIN B17"/>
    <property type="match status" value="1"/>
</dbReference>
<dbReference type="EMBL" id="JXTB01000876">
    <property type="protein sequence ID" value="PON32041.1"/>
    <property type="molecule type" value="Genomic_DNA"/>
</dbReference>
<dbReference type="STRING" id="3476.A0A2P5A683"/>
<organism evidence="3 4">
    <name type="scientific">Parasponia andersonii</name>
    <name type="common">Sponia andersonii</name>
    <dbReference type="NCBI Taxonomy" id="3476"/>
    <lineage>
        <taxon>Eukaryota</taxon>
        <taxon>Viridiplantae</taxon>
        <taxon>Streptophyta</taxon>
        <taxon>Embryophyta</taxon>
        <taxon>Tracheophyta</taxon>
        <taxon>Spermatophyta</taxon>
        <taxon>Magnoliopsida</taxon>
        <taxon>eudicotyledons</taxon>
        <taxon>Gunneridae</taxon>
        <taxon>Pentapetalae</taxon>
        <taxon>rosids</taxon>
        <taxon>fabids</taxon>
        <taxon>Rosales</taxon>
        <taxon>Cannabaceae</taxon>
        <taxon>Parasponia</taxon>
    </lineage>
</organism>
<feature type="region of interest" description="Disordered" evidence="1">
    <location>
        <begin position="1"/>
        <end position="59"/>
    </location>
</feature>
<feature type="compositionally biased region" description="Low complexity" evidence="1">
    <location>
        <begin position="43"/>
        <end position="59"/>
    </location>
</feature>
<comment type="caution">
    <text evidence="3">The sequence shown here is derived from an EMBL/GenBank/DDBJ whole genome shotgun (WGS) entry which is preliminary data.</text>
</comment>
<keyword evidence="4" id="KW-1185">Reference proteome</keyword>
<dbReference type="OrthoDB" id="783438at2759"/>
<accession>A0A2P5A683</accession>
<name>A0A2P5A683_PARAD</name>
<protein>
    <recommendedName>
        <fullName evidence="5">Transmembrane protein</fullName>
    </recommendedName>
</protein>